<dbReference type="GO" id="GO:0052691">
    <property type="term" value="F:UDP-arabinopyranose mutase activity"/>
    <property type="evidence" value="ECO:0007669"/>
    <property type="project" value="TreeGrafter"/>
</dbReference>
<reference evidence="4 5" key="1">
    <citation type="submission" date="2016-10" db="EMBL/GenBank/DDBJ databases">
        <authorList>
            <person name="de Groot N.N."/>
        </authorList>
    </citation>
    <scope>NUCLEOTIDE SEQUENCE [LARGE SCALE GENOMIC DNA]</scope>
    <source>
        <strain evidence="5">EB21,IBRC-M 10013,KCTC 4048</strain>
    </source>
</reference>
<sequence length="407" mass="45749">MTSQDICVVVPTIREYECVRSYVANARDHDFETDRLHFVLVTEDFCNAEAMREMLDDLDVSGRVFDESDREAWYDEQGISEYSHLVPAASHAQTSFGLLYLWNNEFEYGFFIDDDTLPHEDHDFFGQHMANLAYEGEVERVASDEQWVNVLYENADEHGLYPRGYPYAAMDETVETDTTTVDHVVASQGLWTNVPDLDAVRILMDGDLEGQAQTRTSADDFGEQFVAAEDNYLTVCSMNLAFRREVVPAFYQCPMDDNPWNVGRFDDIWSGVFLKRAADLLGGQILNGDPLCEHNKAPRSTFDDLANEVAGLECNEHFWEVVDSVDPSGPRTARTAEPSEDGEAPEADTYAGVMAAMADALVEGEFDDYQNGEFLNYVGEYCLDWLDCLDELAPVAGHEPVPATADD</sequence>
<dbReference type="PANTHER" id="PTHR31682:SF44">
    <property type="entry name" value="UDP-ARABINOPYRANOSE MUTASE 3"/>
    <property type="match status" value="1"/>
</dbReference>
<dbReference type="InterPro" id="IPR037595">
    <property type="entry name" value="RGP_fam"/>
</dbReference>
<dbReference type="AlphaFoldDB" id="A0A1G9TVY4"/>
<keyword evidence="5" id="KW-1185">Reference proteome</keyword>
<dbReference type="EMBL" id="FNIA01000003">
    <property type="protein sequence ID" value="SDM51802.1"/>
    <property type="molecule type" value="Genomic_DNA"/>
</dbReference>
<gene>
    <name evidence="4" type="ORF">SAMN05192554_103162</name>
</gene>
<comment type="subcellular location">
    <subcellularLocation>
        <location evidence="1">Golgi apparatus</location>
    </subcellularLocation>
</comment>
<evidence type="ECO:0000256" key="1">
    <source>
        <dbReference type="ARBA" id="ARBA00004555"/>
    </source>
</evidence>
<feature type="region of interest" description="Disordered" evidence="3">
    <location>
        <begin position="326"/>
        <end position="346"/>
    </location>
</feature>
<dbReference type="GO" id="GO:0033356">
    <property type="term" value="P:UDP-L-arabinose metabolic process"/>
    <property type="evidence" value="ECO:0007669"/>
    <property type="project" value="TreeGrafter"/>
</dbReference>
<evidence type="ECO:0000313" key="4">
    <source>
        <dbReference type="EMBL" id="SDM51802.1"/>
    </source>
</evidence>
<dbReference type="OrthoDB" id="296676at2157"/>
<accession>A0A1G9TVY4</accession>
<dbReference type="RefSeq" id="WP_089731663.1">
    <property type="nucleotide sequence ID" value="NZ_FNIA01000003.1"/>
</dbReference>
<dbReference type="GO" id="GO:0005829">
    <property type="term" value="C:cytosol"/>
    <property type="evidence" value="ECO:0007669"/>
    <property type="project" value="TreeGrafter"/>
</dbReference>
<dbReference type="Proteomes" id="UP000199370">
    <property type="component" value="Unassembled WGS sequence"/>
</dbReference>
<protein>
    <submittedName>
        <fullName evidence="4">Reversibly glycosylated polypeptide</fullName>
    </submittedName>
</protein>
<proteinExistence type="predicted"/>
<keyword evidence="2" id="KW-0333">Golgi apparatus</keyword>
<dbReference type="STRING" id="996166.SAMN05192554_103162"/>
<evidence type="ECO:0000313" key="5">
    <source>
        <dbReference type="Proteomes" id="UP000199370"/>
    </source>
</evidence>
<dbReference type="PANTHER" id="PTHR31682">
    <property type="entry name" value="UDP-ARABINOSE MUTASE"/>
    <property type="match status" value="1"/>
</dbReference>
<name>A0A1G9TVY4_9EURY</name>
<evidence type="ECO:0000256" key="2">
    <source>
        <dbReference type="ARBA" id="ARBA00023034"/>
    </source>
</evidence>
<organism evidence="4 5">
    <name type="scientific">Haloarchaeobius iranensis</name>
    <dbReference type="NCBI Taxonomy" id="996166"/>
    <lineage>
        <taxon>Archaea</taxon>
        <taxon>Methanobacteriati</taxon>
        <taxon>Methanobacteriota</taxon>
        <taxon>Stenosarchaea group</taxon>
        <taxon>Halobacteria</taxon>
        <taxon>Halobacteriales</taxon>
        <taxon>Halorubellaceae</taxon>
        <taxon>Haloarchaeobius</taxon>
    </lineage>
</organism>
<dbReference type="Pfam" id="PF03214">
    <property type="entry name" value="RGP"/>
    <property type="match status" value="1"/>
</dbReference>
<evidence type="ECO:0000256" key="3">
    <source>
        <dbReference type="SAM" id="MobiDB-lite"/>
    </source>
</evidence>